<dbReference type="SUPFAM" id="SSF48452">
    <property type="entry name" value="TPR-like"/>
    <property type="match status" value="1"/>
</dbReference>
<proteinExistence type="predicted"/>
<feature type="domain" description="CHAT" evidence="1">
    <location>
        <begin position="711"/>
        <end position="1007"/>
    </location>
</feature>
<evidence type="ECO:0000313" key="3">
    <source>
        <dbReference type="Proteomes" id="UP000540423"/>
    </source>
</evidence>
<evidence type="ECO:0000259" key="1">
    <source>
        <dbReference type="Pfam" id="PF12770"/>
    </source>
</evidence>
<dbReference type="Gene3D" id="1.25.40.10">
    <property type="entry name" value="Tetratricopeptide repeat domain"/>
    <property type="match status" value="1"/>
</dbReference>
<gene>
    <name evidence="2" type="ORF">HNQ79_006593</name>
</gene>
<keyword evidence="3" id="KW-1185">Reference proteome</keyword>
<comment type="caution">
    <text evidence="2">The sequence shown here is derived from an EMBL/GenBank/DDBJ whole genome shotgun (WGS) entry which is preliminary data.</text>
</comment>
<reference evidence="2 3" key="1">
    <citation type="submission" date="2020-08" db="EMBL/GenBank/DDBJ databases">
        <title>Genomic Encyclopedia of Type Strains, Phase IV (KMG-IV): sequencing the most valuable type-strain genomes for metagenomic binning, comparative biology and taxonomic classification.</title>
        <authorList>
            <person name="Goeker M."/>
        </authorList>
    </citation>
    <scope>NUCLEOTIDE SEQUENCE [LARGE SCALE GENOMIC DNA]</scope>
    <source>
        <strain evidence="2 3">DSM 40141</strain>
    </source>
</reference>
<sequence length="1007" mass="109551">MSVRDALLESIRARLSEVVVTGDRSPVMEQAAIGDAMKLMQYGVNETVVDADVLVALGWFYFWRSQELPEPRAEAERGVALQLLAIPFVGGEQLLPEPLLLPLAESAIPGATKMLVRTLRTPVGVRDAALTVAVWSRITLHLPEDHVAYYSGLGNLGLAWRRRWEIAGDPVDLNCAVEVAREIAETLPACRPGRATYWFHLSTALHLRFEQGEDVEDLDDAVEAGREAVRTATDDDRDRCLYLTGLSKVLLTRYARTGDRLDLGAALQTAGEAIAQAPERHPDHTMLLTNHANALLARYATYLEADDIVEAARTNRFVVRIAPRTHFEYARYLSNACEVLRLLFAHTKKPQDVNEAIEYGYRAVRATPAGEPERSTYQIGLVQALRDRFDALGDFGDLDEAVTVCRAAARGAAQLDHPDQAMVMSVLGSVLQQRYERDGTSEDRDEALGVWERTVAMRTALPLLRVGTARLAAELAAPSEPGRAARFLEQAILLLPEVAPRRLRRGDQQCALGVHGDRLTADAIAFALSDTGVSAPERASRALRLAEAGRAILLAQSLDIRGDVTELRVQHPELAEEFVDLRDRLDEDTDTVGASAAVPGAPSHSARLRLAKEMEVILGRIRAHDGFARFGLPPTFDELAAQADRGPVVTLNVSRHRSDALILTPDGVTACPLPALAYEEVAGRIGQFHLALVAATAPDADRIAAQRMLHEVLEWLWEAAAEPVLTALDALGQLPDGQDTLPHVWWAPGGMLGLLPLHAAGFHRDPGRVHGQRTVLDRVVSSYTPTIRALRHARARRPAATDRPRPLIVSMSTTPGHAPLPHAARETDRLRAVLKDPVVLSASGERPATAATVLAQLEHCTIAHFACHGVTELTDPSQSKLLLQDHAETPLTVSALSRADLAHAQLAYLSACRTAHPGNPRLLGEAIHLTSACQLAGFSHVIGTMWTIDDRLAAVFAESFYTHLADGPTGTPVPARAATALHRTVKETRDRFPATPSLWAGYLHSGA</sequence>
<name>A0A7X0HLV3_9ACTN</name>
<dbReference type="InterPro" id="IPR011990">
    <property type="entry name" value="TPR-like_helical_dom_sf"/>
</dbReference>
<organism evidence="2 3">
    <name type="scientific">Streptomyces candidus</name>
    <dbReference type="NCBI Taxonomy" id="67283"/>
    <lineage>
        <taxon>Bacteria</taxon>
        <taxon>Bacillati</taxon>
        <taxon>Actinomycetota</taxon>
        <taxon>Actinomycetes</taxon>
        <taxon>Kitasatosporales</taxon>
        <taxon>Streptomycetaceae</taxon>
        <taxon>Streptomyces</taxon>
    </lineage>
</organism>
<protein>
    <recommendedName>
        <fullName evidence="1">CHAT domain-containing protein</fullName>
    </recommendedName>
</protein>
<dbReference type="AlphaFoldDB" id="A0A7X0HLV3"/>
<evidence type="ECO:0000313" key="2">
    <source>
        <dbReference type="EMBL" id="MBB6440080.1"/>
    </source>
</evidence>
<dbReference type="Proteomes" id="UP000540423">
    <property type="component" value="Unassembled WGS sequence"/>
</dbReference>
<accession>A0A7X0HLV3</accession>
<dbReference type="RefSeq" id="WP_185036547.1">
    <property type="nucleotide sequence ID" value="NZ_BNBN01000005.1"/>
</dbReference>
<dbReference type="InterPro" id="IPR024983">
    <property type="entry name" value="CHAT_dom"/>
</dbReference>
<dbReference type="EMBL" id="JACHEM010000037">
    <property type="protein sequence ID" value="MBB6440080.1"/>
    <property type="molecule type" value="Genomic_DNA"/>
</dbReference>
<dbReference type="Pfam" id="PF12770">
    <property type="entry name" value="CHAT"/>
    <property type="match status" value="1"/>
</dbReference>